<dbReference type="Pfam" id="PF13356">
    <property type="entry name" value="Arm-DNA-bind_3"/>
    <property type="match status" value="1"/>
</dbReference>
<feature type="domain" description="Tyr recombinase" evidence="5">
    <location>
        <begin position="206"/>
        <end position="384"/>
    </location>
</feature>
<dbReference type="InterPro" id="IPR002104">
    <property type="entry name" value="Integrase_catalytic"/>
</dbReference>
<accession>A0ABS7XBI6</accession>
<protein>
    <submittedName>
        <fullName evidence="6">Integrase arm-type DNA-binding domain-containing protein</fullName>
    </submittedName>
</protein>
<evidence type="ECO:0000256" key="2">
    <source>
        <dbReference type="ARBA" id="ARBA00022908"/>
    </source>
</evidence>
<sequence length="408" mass="46887">MAMKIKTIDALEPAKKPYKKHDGKGLYLVVYPSGTKVFRLKYFYMLKENTITLGKWGKITLKEAREKAEEFRLSLRQKQEHLDPLKDESTKDSLNGHSTDFTFGEISALWLSKKFKRLSIKYRLDTQGILERHILPTLRERFLSTIRVKELYDLLSSIQDKGLLETGVRAYSIIDRVYRFAAAQGYEGKYPCPLLKGQLDSPKVCAMPAATDEFELTSILQRLDEGNRSTNVVMLAIRCSFHWFCRPIELRTLQWSAVNFALKRLELVAAKSGRPHLIPLTAQTLELLEQLKKLAGDSPYIFQSPTLPDQPISENTCNNALRLLGIKHDEMVMHGVRATAMTLLRERFKVKSTVIRLQLGHTIKDKTGRAYDRSRHLKKRRVMMRMWSQFLVDLTAGKVDLSDLIGDI</sequence>
<keyword evidence="2" id="KW-0229">DNA integration</keyword>
<dbReference type="InterPro" id="IPR053876">
    <property type="entry name" value="Phage_int_M"/>
</dbReference>
<keyword evidence="7" id="KW-1185">Reference proteome</keyword>
<dbReference type="PANTHER" id="PTHR30629:SF2">
    <property type="entry name" value="PROPHAGE INTEGRASE INTS-RELATED"/>
    <property type="match status" value="1"/>
</dbReference>
<dbReference type="EMBL" id="JAERPS020000005">
    <property type="protein sequence ID" value="MBZ9612711.1"/>
    <property type="molecule type" value="Genomic_DNA"/>
</dbReference>
<keyword evidence="4" id="KW-0233">DNA recombination</keyword>
<dbReference type="Proteomes" id="UP000663814">
    <property type="component" value="Unassembled WGS sequence"/>
</dbReference>
<dbReference type="RefSeq" id="WP_205312882.1">
    <property type="nucleotide sequence ID" value="NZ_JAERPS020000005.1"/>
</dbReference>
<dbReference type="CDD" id="cd00801">
    <property type="entry name" value="INT_P4_C"/>
    <property type="match status" value="1"/>
</dbReference>
<dbReference type="InterPro" id="IPR010998">
    <property type="entry name" value="Integrase_recombinase_N"/>
</dbReference>
<dbReference type="Pfam" id="PF22022">
    <property type="entry name" value="Phage_int_M"/>
    <property type="match status" value="1"/>
</dbReference>
<dbReference type="PROSITE" id="PS51898">
    <property type="entry name" value="TYR_RECOMBINASE"/>
    <property type="match status" value="1"/>
</dbReference>
<dbReference type="GO" id="GO:0003677">
    <property type="term" value="F:DNA binding"/>
    <property type="evidence" value="ECO:0007669"/>
    <property type="project" value="UniProtKB-KW"/>
</dbReference>
<evidence type="ECO:0000256" key="1">
    <source>
        <dbReference type="ARBA" id="ARBA00008857"/>
    </source>
</evidence>
<dbReference type="InterPro" id="IPR013762">
    <property type="entry name" value="Integrase-like_cat_sf"/>
</dbReference>
<dbReference type="Gene3D" id="1.10.150.130">
    <property type="match status" value="1"/>
</dbReference>
<comment type="similarity">
    <text evidence="1">Belongs to the 'phage' integrase family.</text>
</comment>
<dbReference type="InterPro" id="IPR050808">
    <property type="entry name" value="Phage_Integrase"/>
</dbReference>
<dbReference type="PANTHER" id="PTHR30629">
    <property type="entry name" value="PROPHAGE INTEGRASE"/>
    <property type="match status" value="1"/>
</dbReference>
<dbReference type="InterPro" id="IPR038488">
    <property type="entry name" value="Integrase_DNA-bd_sf"/>
</dbReference>
<comment type="caution">
    <text evidence="6">The sequence shown here is derived from an EMBL/GenBank/DDBJ whole genome shotgun (WGS) entry which is preliminary data.</text>
</comment>
<gene>
    <name evidence="6" type="ORF">I4W93_014000</name>
</gene>
<name>A0ABS7XBI6_9GAMM</name>
<evidence type="ECO:0000256" key="3">
    <source>
        <dbReference type="ARBA" id="ARBA00023125"/>
    </source>
</evidence>
<keyword evidence="3 6" id="KW-0238">DNA-binding</keyword>
<dbReference type="Gene3D" id="1.10.443.10">
    <property type="entry name" value="Intergrase catalytic core"/>
    <property type="match status" value="1"/>
</dbReference>
<dbReference type="InterPro" id="IPR011010">
    <property type="entry name" value="DNA_brk_join_enz"/>
</dbReference>
<proteinExistence type="inferred from homology"/>
<dbReference type="Pfam" id="PF00589">
    <property type="entry name" value="Phage_integrase"/>
    <property type="match status" value="1"/>
</dbReference>
<organism evidence="6 7">
    <name type="scientific">Rheinheimera maricola</name>
    <dbReference type="NCBI Taxonomy" id="2793282"/>
    <lineage>
        <taxon>Bacteria</taxon>
        <taxon>Pseudomonadati</taxon>
        <taxon>Pseudomonadota</taxon>
        <taxon>Gammaproteobacteria</taxon>
        <taxon>Chromatiales</taxon>
        <taxon>Chromatiaceae</taxon>
        <taxon>Rheinheimera</taxon>
    </lineage>
</organism>
<reference evidence="6 7" key="1">
    <citation type="submission" date="2020-12" db="EMBL/GenBank/DDBJ databases">
        <authorList>
            <person name="Ruan W."/>
            <person name="Khan S.A."/>
            <person name="Jeon C.O."/>
        </authorList>
    </citation>
    <scope>NUCLEOTIDE SEQUENCE [LARGE SCALE GENOMIC DNA]</scope>
    <source>
        <strain evidence="6 7">MA-13</strain>
    </source>
</reference>
<evidence type="ECO:0000256" key="4">
    <source>
        <dbReference type="ARBA" id="ARBA00023172"/>
    </source>
</evidence>
<dbReference type="InterPro" id="IPR025166">
    <property type="entry name" value="Integrase_DNA_bind_dom"/>
</dbReference>
<evidence type="ECO:0000313" key="6">
    <source>
        <dbReference type="EMBL" id="MBZ9612711.1"/>
    </source>
</evidence>
<reference evidence="6 7" key="2">
    <citation type="submission" date="2021-08" db="EMBL/GenBank/DDBJ databases">
        <title>Rheinheimera aquimaris sp. nov., isolated from seawater of the East Sea in Korea.</title>
        <authorList>
            <person name="Kim K.H."/>
            <person name="Wenting R."/>
            <person name="Kim K.R."/>
            <person name="Jeon C.O."/>
        </authorList>
    </citation>
    <scope>NUCLEOTIDE SEQUENCE [LARGE SCALE GENOMIC DNA]</scope>
    <source>
        <strain evidence="6 7">MA-13</strain>
    </source>
</reference>
<dbReference type="Gene3D" id="3.30.160.390">
    <property type="entry name" value="Integrase, DNA-binding domain"/>
    <property type="match status" value="1"/>
</dbReference>
<evidence type="ECO:0000313" key="7">
    <source>
        <dbReference type="Proteomes" id="UP000663814"/>
    </source>
</evidence>
<evidence type="ECO:0000259" key="5">
    <source>
        <dbReference type="PROSITE" id="PS51898"/>
    </source>
</evidence>
<dbReference type="SUPFAM" id="SSF56349">
    <property type="entry name" value="DNA breaking-rejoining enzymes"/>
    <property type="match status" value="1"/>
</dbReference>